<dbReference type="RefSeq" id="WP_179923800.1">
    <property type="nucleotide sequence ID" value="NZ_CP128228.1"/>
</dbReference>
<dbReference type="Proteomes" id="UP000563349">
    <property type="component" value="Unassembled WGS sequence"/>
</dbReference>
<dbReference type="InterPro" id="IPR025536">
    <property type="entry name" value="DUF4422"/>
</dbReference>
<evidence type="ECO:0000313" key="3">
    <source>
        <dbReference type="Proteomes" id="UP000563349"/>
    </source>
</evidence>
<evidence type="ECO:0000259" key="1">
    <source>
        <dbReference type="Pfam" id="PF14393"/>
    </source>
</evidence>
<reference evidence="2 3" key="1">
    <citation type="submission" date="2020-07" db="EMBL/GenBank/DDBJ databases">
        <title>MOT database genomes.</title>
        <authorList>
            <person name="Joseph S."/>
            <person name="Aduse-Opoku J."/>
            <person name="Hashim A."/>
            <person name="Wade W."/>
            <person name="Curtis M."/>
        </authorList>
    </citation>
    <scope>NUCLEOTIDE SEQUENCE [LARGE SCALE GENOMIC DNA]</scope>
    <source>
        <strain evidence="2 3">CCW311</strain>
    </source>
</reference>
<gene>
    <name evidence="2" type="ORF">HZY93_04245</name>
</gene>
<organism evidence="2 3">
    <name type="scientific">Streptococcus danieliae</name>
    <dbReference type="NCBI Taxonomy" id="747656"/>
    <lineage>
        <taxon>Bacteria</taxon>
        <taxon>Bacillati</taxon>
        <taxon>Bacillota</taxon>
        <taxon>Bacilli</taxon>
        <taxon>Lactobacillales</taxon>
        <taxon>Streptococcaceae</taxon>
        <taxon>Streptococcus</taxon>
    </lineage>
</organism>
<comment type="caution">
    <text evidence="2">The sequence shown here is derived from an EMBL/GenBank/DDBJ whole genome shotgun (WGS) entry which is preliminary data.</text>
</comment>
<dbReference type="EMBL" id="JACBYG010000039">
    <property type="protein sequence ID" value="NYS49184.1"/>
    <property type="molecule type" value="Genomic_DNA"/>
</dbReference>
<dbReference type="Pfam" id="PF14393">
    <property type="entry name" value="DUF4422"/>
    <property type="match status" value="1"/>
</dbReference>
<dbReference type="AlphaFoldDB" id="A0A7Z0LCY5"/>
<proteinExistence type="predicted"/>
<keyword evidence="3" id="KW-1185">Reference proteome</keyword>
<feature type="domain" description="DUF4422" evidence="1">
    <location>
        <begin position="5"/>
        <end position="225"/>
    </location>
</feature>
<evidence type="ECO:0000313" key="2">
    <source>
        <dbReference type="EMBL" id="NYS49184.1"/>
    </source>
</evidence>
<sequence length="263" mass="31201">MANIKLLIATHKKASMPSNQELYLPIHVGREGKEDIGYTGDNTGENVSLLNPYYSELTGLYWAWKNLDVDYLGLVHYRRYFTKKSGSYTEGIKIDDVVLDQVNVEKLLREADIVVPKKRKYYIETIYDHYSHTFDRDHLDKTRNIIENRFPDYLSSFDTVMKQRSAYMFNMFIMRKELVDEYCSWLFPILEKLMEQVDYSEMTPFESRFPGRISERLFNVWLLKNGYLIKEVPFMYLEKVNLLEKGKAFLQAKFLGKKYGKSF</sequence>
<name>A0A7Z0LCY5_9STRE</name>
<protein>
    <submittedName>
        <fullName evidence="2">DUF4422 domain-containing protein</fullName>
    </submittedName>
</protein>
<accession>A0A7Z0LCY5</accession>